<dbReference type="SUPFAM" id="SSF47473">
    <property type="entry name" value="EF-hand"/>
    <property type="match status" value="1"/>
</dbReference>
<dbReference type="PROSITE" id="PS50222">
    <property type="entry name" value="EF_HAND_2"/>
    <property type="match status" value="1"/>
</dbReference>
<evidence type="ECO:0000313" key="5">
    <source>
        <dbReference type="EMBL" id="KAG2952795.1"/>
    </source>
</evidence>
<dbReference type="Proteomes" id="UP000774804">
    <property type="component" value="Unassembled WGS sequence"/>
</dbReference>
<feature type="region of interest" description="Disordered" evidence="1">
    <location>
        <begin position="342"/>
        <end position="385"/>
    </location>
</feature>
<dbReference type="STRING" id="29920.A0A329S2Z4"/>
<dbReference type="EMBL" id="RCMI01000022">
    <property type="protein sequence ID" value="KAG2941897.1"/>
    <property type="molecule type" value="Genomic_DNA"/>
</dbReference>
<proteinExistence type="predicted"/>
<dbReference type="InterPro" id="IPR002048">
    <property type="entry name" value="EF_hand_dom"/>
</dbReference>
<reference evidence="3" key="2">
    <citation type="submission" date="2018-10" db="EMBL/GenBank/DDBJ databases">
        <title>Effector identification in a new, highly contiguous assembly of the strawberry crown rot pathogen Phytophthora cactorum.</title>
        <authorList>
            <person name="Armitage A.D."/>
            <person name="Nellist C.F."/>
            <person name="Bates H."/>
            <person name="Vickerstaff R.J."/>
            <person name="Harrison R.J."/>
        </authorList>
    </citation>
    <scope>NUCLEOTIDE SEQUENCE</scope>
    <source>
        <strain evidence="3">15-7</strain>
        <strain evidence="4">4032</strain>
        <strain evidence="5">4040</strain>
        <strain evidence="6">P415</strain>
        <strain evidence="7">P421</strain>
    </source>
</reference>
<dbReference type="GO" id="GO:0005509">
    <property type="term" value="F:calcium ion binding"/>
    <property type="evidence" value="ECO:0007669"/>
    <property type="project" value="InterPro"/>
</dbReference>
<sequence>MSGESLVDLSAEELGALRAVFNVYDEDGSGCISTEHIPEILDKLGRDATEELLNELDDCTGDSGSINFEDFVSLIQNHVLRQQQQEQELAGGATGDRLRAGPDPKVMEFIAILEEYRLKCEEDGNYLEAQRADSQLTALRRQEFKRQSKSLKARQIAERQDVQIAHNMQFNDFNQAWDQYMEEYDRMAQAYVKQMTEKHAVDLSAFQDKLQQEILERPPKFSKELIEWRRRQHRLAQQKSYAEAQKIKQIADDVEADERSKMGDELRGAFARKEAKLRQQQQAELAALLKRIDGRRKEHLKQRNLDSKRLLQRNRNVQSVLESKQVAEATKKIQDIKMSLMPKERAAPRGPFNIIPPQARVIRPKKPATSRPAELPSASPIDSQR</sequence>
<dbReference type="PANTHER" id="PTHR47026">
    <property type="entry name" value="PIGMENTOSA GTPASE REGULATOR-LIKE PROTEIN, PUTATIVE-RELATED"/>
    <property type="match status" value="1"/>
</dbReference>
<comment type="caution">
    <text evidence="8">The sequence shown here is derived from an EMBL/GenBank/DDBJ whole genome shotgun (WGS) entry which is preliminary data.</text>
</comment>
<dbReference type="OrthoDB" id="8062037at2759"/>
<reference evidence="8 9" key="1">
    <citation type="submission" date="2018-01" db="EMBL/GenBank/DDBJ databases">
        <title>Draft genome of the strawberry crown rot pathogen Phytophthora cactorum.</title>
        <authorList>
            <person name="Armitage A.D."/>
            <person name="Lysoe E."/>
            <person name="Nellist C.F."/>
            <person name="Harrison R.J."/>
            <person name="Brurberg M.B."/>
        </authorList>
    </citation>
    <scope>NUCLEOTIDE SEQUENCE [LARGE SCALE GENOMIC DNA]</scope>
    <source>
        <strain evidence="8 9">10300</strain>
    </source>
</reference>
<evidence type="ECO:0000313" key="7">
    <source>
        <dbReference type="EMBL" id="KAG3228212.1"/>
    </source>
</evidence>
<name>A0A329S2Z4_9STRA</name>
<feature type="domain" description="EF-hand" evidence="2">
    <location>
        <begin position="12"/>
        <end position="47"/>
    </location>
</feature>
<dbReference type="VEuPathDB" id="FungiDB:PC110_g12568"/>
<protein>
    <recommendedName>
        <fullName evidence="2">EF-hand domain-containing protein</fullName>
    </recommendedName>
</protein>
<dbReference type="EMBL" id="RCML01000032">
    <property type="protein sequence ID" value="KAG2996833.1"/>
    <property type="molecule type" value="Genomic_DNA"/>
</dbReference>
<dbReference type="EMBL" id="RCMG01000032">
    <property type="protein sequence ID" value="KAG2866944.1"/>
    <property type="molecule type" value="Genomic_DNA"/>
</dbReference>
<dbReference type="EMBL" id="MJFZ01000339">
    <property type="protein sequence ID" value="RAW31069.1"/>
    <property type="molecule type" value="Genomic_DNA"/>
</dbReference>
<evidence type="ECO:0000313" key="8">
    <source>
        <dbReference type="EMBL" id="RAW31069.1"/>
    </source>
</evidence>
<dbReference type="Pfam" id="PF13499">
    <property type="entry name" value="EF-hand_7"/>
    <property type="match status" value="1"/>
</dbReference>
<keyword evidence="9" id="KW-1185">Reference proteome</keyword>
<dbReference type="Proteomes" id="UP000736787">
    <property type="component" value="Unassembled WGS sequence"/>
</dbReference>
<dbReference type="Gene3D" id="1.10.238.10">
    <property type="entry name" value="EF-hand"/>
    <property type="match status" value="1"/>
</dbReference>
<dbReference type="CDD" id="cd00051">
    <property type="entry name" value="EFh"/>
    <property type="match status" value="1"/>
</dbReference>
<organism evidence="8 9">
    <name type="scientific">Phytophthora cactorum</name>
    <dbReference type="NCBI Taxonomy" id="29920"/>
    <lineage>
        <taxon>Eukaryota</taxon>
        <taxon>Sar</taxon>
        <taxon>Stramenopiles</taxon>
        <taxon>Oomycota</taxon>
        <taxon>Peronosporomycetes</taxon>
        <taxon>Peronosporales</taxon>
        <taxon>Peronosporaceae</taxon>
        <taxon>Phytophthora</taxon>
    </lineage>
</organism>
<evidence type="ECO:0000313" key="3">
    <source>
        <dbReference type="EMBL" id="KAG2866944.1"/>
    </source>
</evidence>
<dbReference type="Proteomes" id="UP000760860">
    <property type="component" value="Unassembled WGS sequence"/>
</dbReference>
<evidence type="ECO:0000259" key="2">
    <source>
        <dbReference type="PROSITE" id="PS50222"/>
    </source>
</evidence>
<evidence type="ECO:0000313" key="4">
    <source>
        <dbReference type="EMBL" id="KAG2941897.1"/>
    </source>
</evidence>
<gene>
    <name evidence="8" type="ORF">PC110_g12568</name>
    <name evidence="3" type="ORF">PC113_g2361</name>
    <name evidence="4" type="ORF">PC115_g1676</name>
    <name evidence="5" type="ORF">PC117_g2511</name>
    <name evidence="6" type="ORF">PC118_g2257</name>
    <name evidence="7" type="ORF">PC129_g1243</name>
</gene>
<evidence type="ECO:0000256" key="1">
    <source>
        <dbReference type="SAM" id="MobiDB-lite"/>
    </source>
</evidence>
<dbReference type="AlphaFoldDB" id="A0A329S2Z4"/>
<dbReference type="EMBL" id="RCMV01000019">
    <property type="protein sequence ID" value="KAG3228212.1"/>
    <property type="molecule type" value="Genomic_DNA"/>
</dbReference>
<accession>A0A329S2Z4</accession>
<dbReference type="Proteomes" id="UP000735874">
    <property type="component" value="Unassembled WGS sequence"/>
</dbReference>
<dbReference type="PANTHER" id="PTHR47026:SF2">
    <property type="entry name" value="FLAGELLAR ASSOCIATED PROTEIN"/>
    <property type="match status" value="1"/>
</dbReference>
<evidence type="ECO:0000313" key="6">
    <source>
        <dbReference type="EMBL" id="KAG2996833.1"/>
    </source>
</evidence>
<dbReference type="Proteomes" id="UP000697107">
    <property type="component" value="Unassembled WGS sequence"/>
</dbReference>
<evidence type="ECO:0000313" key="9">
    <source>
        <dbReference type="Proteomes" id="UP000251314"/>
    </source>
</evidence>
<dbReference type="Proteomes" id="UP000251314">
    <property type="component" value="Unassembled WGS sequence"/>
</dbReference>
<dbReference type="InterPro" id="IPR011992">
    <property type="entry name" value="EF-hand-dom_pair"/>
</dbReference>
<dbReference type="EMBL" id="RCMK01000033">
    <property type="protein sequence ID" value="KAG2952795.1"/>
    <property type="molecule type" value="Genomic_DNA"/>
</dbReference>